<proteinExistence type="predicted"/>
<protein>
    <submittedName>
        <fullName evidence="1">Uncharacterized protein</fullName>
    </submittedName>
</protein>
<organism evidence="1">
    <name type="scientific">uncultured Woeseiaceae bacterium</name>
    <dbReference type="NCBI Taxonomy" id="1983305"/>
    <lineage>
        <taxon>Bacteria</taxon>
        <taxon>Pseudomonadati</taxon>
        <taxon>Pseudomonadota</taxon>
        <taxon>Gammaproteobacteria</taxon>
        <taxon>Woeseiales</taxon>
        <taxon>Woeseiaceae</taxon>
        <taxon>environmental samples</taxon>
    </lineage>
</organism>
<dbReference type="AlphaFoldDB" id="A0A7D9H683"/>
<name>A0A7D9H683_9GAMM</name>
<accession>A0A7D9H683</accession>
<sequence length="64" mass="6793">MLVDDAEALVGHAQPNIAFLGFDPEALELQVRQKAPTRSVVGMGNIIAALRALPCDLADLGHEL</sequence>
<dbReference type="EMBL" id="LR633966">
    <property type="protein sequence ID" value="VUX54893.1"/>
    <property type="molecule type" value="Genomic_DNA"/>
</dbReference>
<reference evidence="1" key="1">
    <citation type="submission" date="2019-07" db="EMBL/GenBank/DDBJ databases">
        <authorList>
            <person name="Weber M."/>
            <person name="Kostadinov I."/>
            <person name="Kostadinov D I."/>
        </authorList>
    </citation>
    <scope>NUCLEOTIDE SEQUENCE</scope>
    <source>
        <strain evidence="1">Gfbio:sag-sample-b02:053724c1-46a9-4a36-b237-ea2bf867836b</strain>
    </source>
</reference>
<evidence type="ECO:0000313" key="1">
    <source>
        <dbReference type="EMBL" id="VUX54893.1"/>
    </source>
</evidence>
<gene>
    <name evidence="1" type="ORF">JTBB02_V1_20022</name>
</gene>